<dbReference type="RefSeq" id="WP_051861676.1">
    <property type="nucleotide sequence ID" value="NZ_JBHSPX010000002.1"/>
</dbReference>
<evidence type="ECO:0000256" key="2">
    <source>
        <dbReference type="SAM" id="MobiDB-lite"/>
    </source>
</evidence>
<feature type="region of interest" description="Disordered" evidence="2">
    <location>
        <begin position="1"/>
        <end position="21"/>
    </location>
</feature>
<protein>
    <submittedName>
        <fullName evidence="4">Acetate--CoA ligase family protein</fullName>
    </submittedName>
</protein>
<dbReference type="Pfam" id="PF13380">
    <property type="entry name" value="CoA_binding_2"/>
    <property type="match status" value="1"/>
</dbReference>
<dbReference type="PROSITE" id="PS50975">
    <property type="entry name" value="ATP_GRASP"/>
    <property type="match status" value="1"/>
</dbReference>
<dbReference type="InterPro" id="IPR011761">
    <property type="entry name" value="ATP-grasp"/>
</dbReference>
<name>A0ABW1MDZ8_9ACTN</name>
<sequence length="724" mass="73646">MTRGRTDGEPDPTVPEHDPLASLFDPRSVAVVGASANPEKWGYWLAAGALAGRGRRAVHLVNRRGGALDGVPFLPGLGALPSAPEQVVVAVPPPQVRAVVAEGLAAGARCFTVITSGGTDAAAERALASEVTAHGARLLGPNCMGVVDTASDLRLSWGDFPAGQVGLVSQSGNLALEIGRLLARAGQGFSRFVSLGNQRDIDATDALLALVRHEPTRVIAAYVEDFRDGRRLARALAAAHAAGKPVLLLTVGRSAAAGRAAASHTGALVSARATVEAVCRDAGALLLDTAGEVVDTAVCALSTGAAGSRAAGAARVGAAAPQRREAAPTDPSYPLPACPRVAVLADSGGQGALAADAFAARGVDVPPLSPDTTAAVAAHLPSGAGCANPVDLAGAGEADLATYPRLARTLLTSGEVEAVVLSGYFGDYATGNPAQAARETEVAGELADAAASSGRPLIVHTMARDTPALAVLRQHGVPVYERIEQAAAALSGLARLRTAQLRPPLPLPPPSLYRVPDGDYETTRDLLCSYGLTFPAAEFVRTADEATRAGHRVGYPLVLKAMGLAHKTEAGGVALGLPDEAALRAAFARMTAATGAHRYAVEAMATPPYAVELIAGVRRDPAFGPVLMAGIGGVRAELLADTALALAPLTPDHARDLLLSLRHAPLLTGWRDAPPVDLEAAAAALCTLARAAAEHPEFTDIEVNPLLVHPGGAVALDAAAVLGV</sequence>
<evidence type="ECO:0000259" key="3">
    <source>
        <dbReference type="PROSITE" id="PS50975"/>
    </source>
</evidence>
<dbReference type="SUPFAM" id="SSF52210">
    <property type="entry name" value="Succinyl-CoA synthetase domains"/>
    <property type="match status" value="2"/>
</dbReference>
<dbReference type="SUPFAM" id="SSF51735">
    <property type="entry name" value="NAD(P)-binding Rossmann-fold domains"/>
    <property type="match status" value="1"/>
</dbReference>
<dbReference type="Gene3D" id="3.40.50.720">
    <property type="entry name" value="NAD(P)-binding Rossmann-like Domain"/>
    <property type="match status" value="1"/>
</dbReference>
<dbReference type="SUPFAM" id="SSF56059">
    <property type="entry name" value="Glutathione synthetase ATP-binding domain-like"/>
    <property type="match status" value="1"/>
</dbReference>
<dbReference type="Gene3D" id="3.30.1490.20">
    <property type="entry name" value="ATP-grasp fold, A domain"/>
    <property type="match status" value="1"/>
</dbReference>
<dbReference type="PANTHER" id="PTHR42793:SF1">
    <property type="entry name" value="PEPTIDYL-LYSINE N-ACETYLTRANSFERASE PATZ"/>
    <property type="match status" value="1"/>
</dbReference>
<keyword evidence="4" id="KW-0436">Ligase</keyword>
<accession>A0ABW1MDZ8</accession>
<evidence type="ECO:0000256" key="1">
    <source>
        <dbReference type="PROSITE-ProRule" id="PRU00409"/>
    </source>
</evidence>
<dbReference type="Pfam" id="PF13607">
    <property type="entry name" value="Succ_CoA_lig"/>
    <property type="match status" value="1"/>
</dbReference>
<evidence type="ECO:0000313" key="4">
    <source>
        <dbReference type="EMBL" id="MFC6062004.1"/>
    </source>
</evidence>
<dbReference type="InterPro" id="IPR043938">
    <property type="entry name" value="Ligase_CoA_dom"/>
</dbReference>
<feature type="domain" description="ATP-grasp" evidence="3">
    <location>
        <begin position="524"/>
        <end position="573"/>
    </location>
</feature>
<dbReference type="Gene3D" id="3.30.470.20">
    <property type="entry name" value="ATP-grasp fold, B domain"/>
    <property type="match status" value="1"/>
</dbReference>
<dbReference type="Gene3D" id="3.40.50.261">
    <property type="entry name" value="Succinyl-CoA synthetase domains"/>
    <property type="match status" value="2"/>
</dbReference>
<evidence type="ECO:0000313" key="5">
    <source>
        <dbReference type="Proteomes" id="UP001596139"/>
    </source>
</evidence>
<dbReference type="InterPro" id="IPR036291">
    <property type="entry name" value="NAD(P)-bd_dom_sf"/>
</dbReference>
<dbReference type="Pfam" id="PF19045">
    <property type="entry name" value="Ligase_CoA_2"/>
    <property type="match status" value="1"/>
</dbReference>
<proteinExistence type="predicted"/>
<dbReference type="InterPro" id="IPR003781">
    <property type="entry name" value="CoA-bd"/>
</dbReference>
<dbReference type="EMBL" id="JBHSPX010000002">
    <property type="protein sequence ID" value="MFC6062004.1"/>
    <property type="molecule type" value="Genomic_DNA"/>
</dbReference>
<dbReference type="SMART" id="SM00881">
    <property type="entry name" value="CoA_binding"/>
    <property type="match status" value="1"/>
</dbReference>
<dbReference type="Proteomes" id="UP001596139">
    <property type="component" value="Unassembled WGS sequence"/>
</dbReference>
<comment type="caution">
    <text evidence="4">The sequence shown here is derived from an EMBL/GenBank/DDBJ whole genome shotgun (WGS) entry which is preliminary data.</text>
</comment>
<dbReference type="GO" id="GO:0016874">
    <property type="term" value="F:ligase activity"/>
    <property type="evidence" value="ECO:0007669"/>
    <property type="project" value="UniProtKB-KW"/>
</dbReference>
<reference evidence="5" key="1">
    <citation type="journal article" date="2019" name="Int. J. Syst. Evol. Microbiol.">
        <title>The Global Catalogue of Microorganisms (GCM) 10K type strain sequencing project: providing services to taxonomists for standard genome sequencing and annotation.</title>
        <authorList>
            <consortium name="The Broad Institute Genomics Platform"/>
            <consortium name="The Broad Institute Genome Sequencing Center for Infectious Disease"/>
            <person name="Wu L."/>
            <person name="Ma J."/>
        </authorList>
    </citation>
    <scope>NUCLEOTIDE SEQUENCE [LARGE SCALE GENOMIC DNA]</scope>
    <source>
        <strain evidence="5">CGMCC 1.15180</strain>
    </source>
</reference>
<dbReference type="Pfam" id="PF13549">
    <property type="entry name" value="ATP-grasp_5"/>
    <property type="match status" value="1"/>
</dbReference>
<keyword evidence="1" id="KW-0547">Nucleotide-binding</keyword>
<gene>
    <name evidence="4" type="ORF">ACFP4F_05540</name>
</gene>
<keyword evidence="5" id="KW-1185">Reference proteome</keyword>
<dbReference type="InterPro" id="IPR032875">
    <property type="entry name" value="Succ_CoA_lig_flav_dom"/>
</dbReference>
<keyword evidence="1" id="KW-0067">ATP-binding</keyword>
<dbReference type="InterPro" id="IPR013815">
    <property type="entry name" value="ATP_grasp_subdomain_1"/>
</dbReference>
<organism evidence="4 5">
    <name type="scientific">Streptomyces ochraceiscleroticus</name>
    <dbReference type="NCBI Taxonomy" id="47761"/>
    <lineage>
        <taxon>Bacteria</taxon>
        <taxon>Bacillati</taxon>
        <taxon>Actinomycetota</taxon>
        <taxon>Actinomycetes</taxon>
        <taxon>Kitasatosporales</taxon>
        <taxon>Streptomycetaceae</taxon>
        <taxon>Streptomyces</taxon>
    </lineage>
</organism>
<dbReference type="PANTHER" id="PTHR42793">
    <property type="entry name" value="COA BINDING DOMAIN CONTAINING PROTEIN"/>
    <property type="match status" value="1"/>
</dbReference>
<feature type="compositionally biased region" description="Basic and acidic residues" evidence="2">
    <location>
        <begin position="1"/>
        <end position="19"/>
    </location>
</feature>
<dbReference type="InterPro" id="IPR016102">
    <property type="entry name" value="Succinyl-CoA_synth-like"/>
</dbReference>